<name>A0A2R5GSL8_9STRA</name>
<dbReference type="InParanoid" id="A0A2R5GSL8"/>
<keyword evidence="2" id="KW-1133">Transmembrane helix</keyword>
<reference evidence="3 4" key="1">
    <citation type="submission" date="2017-12" db="EMBL/GenBank/DDBJ databases">
        <title>Sequencing, de novo assembly and annotation of complete genome of a new Thraustochytrid species, strain FCC1311.</title>
        <authorList>
            <person name="Sedici K."/>
            <person name="Godart F."/>
            <person name="Aiese Cigliano R."/>
            <person name="Sanseverino W."/>
            <person name="Barakat M."/>
            <person name="Ortet P."/>
            <person name="Marechal E."/>
            <person name="Cagnac O."/>
            <person name="Amato A."/>
        </authorList>
    </citation>
    <scope>NUCLEOTIDE SEQUENCE [LARGE SCALE GENOMIC DNA]</scope>
</reference>
<evidence type="ECO:0000313" key="4">
    <source>
        <dbReference type="Proteomes" id="UP000241890"/>
    </source>
</evidence>
<protein>
    <submittedName>
        <fullName evidence="3">Uncharacterized protein</fullName>
    </submittedName>
</protein>
<dbReference type="OrthoDB" id="10647061at2759"/>
<dbReference type="Proteomes" id="UP000241890">
    <property type="component" value="Unassembled WGS sequence"/>
</dbReference>
<comment type="caution">
    <text evidence="3">The sequence shown here is derived from an EMBL/GenBank/DDBJ whole genome shotgun (WGS) entry which is preliminary data.</text>
</comment>
<feature type="region of interest" description="Disordered" evidence="1">
    <location>
        <begin position="1"/>
        <end position="22"/>
    </location>
</feature>
<keyword evidence="2" id="KW-0472">Membrane</keyword>
<dbReference type="EMBL" id="BEYU01000102">
    <property type="protein sequence ID" value="GBG31643.1"/>
    <property type="molecule type" value="Genomic_DNA"/>
</dbReference>
<dbReference type="AlphaFoldDB" id="A0A2R5GSL8"/>
<sequence>MAQGRGDLGDGESDPGASEVESASAGRMPYVLLRGALMLSVIWVMVIISADIDPLSVSLRPHGDRLPLLGANDAPLGEADEKAVASSMDNQAQEIDANEPGQAPENQALHVDAEGFDIFQLAIDSPFPKPVIFVRVSGSWCNANALEWKRVFLSDGMTLGIENMEVVKRKRKSASHWKLRYQIALKAPCPGETHVFWRLEYSSLKDALADYPAPRRSFIGAPSGTGVISIAPPSGLEDPVSQLEADNTWLVRKADQRSWQWPSTARRKCALRDKLPVTVIGDSQPSYMCAQWRSHRPNVFCELVKGPLNNHSIVEKYVAVLDNADRGGALVINAAGLWEAALGTISLYRTRIREILDAAMRASFEHVFYITTTMVHPIHYAGLYNDSRKWAMTAPRVHELNNEAIALLSTPAYANRVHVIDLESLSLGSEDDPMTATDMRHFGDITNEALAHHLSCAMIDAEPSLRRPMWTSRHVATIASERARSSSSHPEGSFSP</sequence>
<organism evidence="3 4">
    <name type="scientific">Hondaea fermentalgiana</name>
    <dbReference type="NCBI Taxonomy" id="2315210"/>
    <lineage>
        <taxon>Eukaryota</taxon>
        <taxon>Sar</taxon>
        <taxon>Stramenopiles</taxon>
        <taxon>Bigyra</taxon>
        <taxon>Labyrinthulomycetes</taxon>
        <taxon>Thraustochytrida</taxon>
        <taxon>Thraustochytriidae</taxon>
        <taxon>Hondaea</taxon>
    </lineage>
</organism>
<gene>
    <name evidence="3" type="ORF">FCC1311_078682</name>
</gene>
<keyword evidence="4" id="KW-1185">Reference proteome</keyword>
<feature type="transmembrane region" description="Helical" evidence="2">
    <location>
        <begin position="31"/>
        <end position="50"/>
    </location>
</feature>
<evidence type="ECO:0000256" key="1">
    <source>
        <dbReference type="SAM" id="MobiDB-lite"/>
    </source>
</evidence>
<proteinExistence type="predicted"/>
<accession>A0A2R5GSL8</accession>
<keyword evidence="2" id="KW-0812">Transmembrane</keyword>
<evidence type="ECO:0000256" key="2">
    <source>
        <dbReference type="SAM" id="Phobius"/>
    </source>
</evidence>
<evidence type="ECO:0000313" key="3">
    <source>
        <dbReference type="EMBL" id="GBG31643.1"/>
    </source>
</evidence>